<evidence type="ECO:0008006" key="3">
    <source>
        <dbReference type="Google" id="ProtNLM"/>
    </source>
</evidence>
<dbReference type="EMBL" id="WXYQ01000007">
    <property type="protein sequence ID" value="NBG96237.1"/>
    <property type="molecule type" value="Genomic_DNA"/>
</dbReference>
<evidence type="ECO:0000313" key="1">
    <source>
        <dbReference type="EMBL" id="NBG96237.1"/>
    </source>
</evidence>
<protein>
    <recommendedName>
        <fullName evidence="3">Nucleotidyltransferase family protein</fullName>
    </recommendedName>
</protein>
<dbReference type="GeneID" id="300655386"/>
<dbReference type="Proteomes" id="UP000470384">
    <property type="component" value="Unassembled WGS sequence"/>
</dbReference>
<reference evidence="1 2" key="1">
    <citation type="journal article" date="2016" name="Int. J. Syst. Evol. Microbiol.">
        <title>Pyruvatibacter mobilis gen. nov., sp. nov., a marine bacterium from the culture broth of Picochlorum sp. 122.</title>
        <authorList>
            <person name="Wang G."/>
            <person name="Tang M."/>
            <person name="Wu H."/>
            <person name="Dai S."/>
            <person name="Li T."/>
            <person name="Chen C."/>
            <person name="He H."/>
            <person name="Fan J."/>
            <person name="Xiang W."/>
            <person name="Li X."/>
        </authorList>
    </citation>
    <scope>NUCLEOTIDE SEQUENCE [LARGE SCALE GENOMIC DNA]</scope>
    <source>
        <strain evidence="1 2">GYP-11</strain>
    </source>
</reference>
<dbReference type="AlphaFoldDB" id="A0A845QCQ4"/>
<dbReference type="PANTHER" id="PTHR39166:SF1">
    <property type="entry name" value="BLL1166 PROTEIN"/>
    <property type="match status" value="1"/>
</dbReference>
<proteinExistence type="predicted"/>
<dbReference type="InterPro" id="IPR009267">
    <property type="entry name" value="NTP_transf_6"/>
</dbReference>
<dbReference type="RefSeq" id="WP_160588306.1">
    <property type="nucleotide sequence ID" value="NZ_BMHN01000001.1"/>
</dbReference>
<comment type="caution">
    <text evidence="1">The sequence shown here is derived from an EMBL/GenBank/DDBJ whole genome shotgun (WGS) entry which is preliminary data.</text>
</comment>
<name>A0A845QCQ4_9HYPH</name>
<evidence type="ECO:0000313" key="2">
    <source>
        <dbReference type="Proteomes" id="UP000470384"/>
    </source>
</evidence>
<accession>A0A845QCQ4</accession>
<dbReference type="PANTHER" id="PTHR39166">
    <property type="entry name" value="BLL1166 PROTEIN"/>
    <property type="match status" value="1"/>
</dbReference>
<sequence>MTEADFIACIRQNPINAAILDGVPDLGLPDAWLVSGSLFQTVWNHLTGRAPDHGIKDYDIFYFDPDTSYEAEDAQIRRVGQVLADLDAEIELRNQARVHLWYEDHFGVDYPPLRSSCEGIDRFLAVACKVGVSLDGKERLYAPDGLDDLTGMRVRPNPSGNFSAEHYTSKSARWHAMWPEVHVVPAAGG</sequence>
<keyword evidence="2" id="KW-1185">Reference proteome</keyword>
<organism evidence="1 2">
    <name type="scientific">Pyruvatibacter mobilis</name>
    <dbReference type="NCBI Taxonomy" id="1712261"/>
    <lineage>
        <taxon>Bacteria</taxon>
        <taxon>Pseudomonadati</taxon>
        <taxon>Pseudomonadota</taxon>
        <taxon>Alphaproteobacteria</taxon>
        <taxon>Hyphomicrobiales</taxon>
        <taxon>Parvibaculaceae</taxon>
        <taxon>Pyruvatibacter</taxon>
    </lineage>
</organism>
<gene>
    <name evidence="1" type="ORF">GTQ45_10885</name>
</gene>
<dbReference type="OrthoDB" id="9805247at2"/>
<dbReference type="Pfam" id="PF06042">
    <property type="entry name" value="NTP_transf_6"/>
    <property type="match status" value="1"/>
</dbReference>